<evidence type="ECO:0000256" key="1">
    <source>
        <dbReference type="ARBA" id="ARBA00004141"/>
    </source>
</evidence>
<dbReference type="InterPro" id="IPR022764">
    <property type="entry name" value="Peptidase_S54_rhomboid_dom"/>
</dbReference>
<comment type="similarity">
    <text evidence="2">Belongs to the peptidase S54 family.</text>
</comment>
<evidence type="ECO:0000256" key="2">
    <source>
        <dbReference type="ARBA" id="ARBA00009045"/>
    </source>
</evidence>
<accession>A0AAW1SG97</accession>
<reference evidence="7 8" key="1">
    <citation type="journal article" date="2024" name="Nat. Commun.">
        <title>Phylogenomics reveals the evolutionary origins of lichenization in chlorophyte algae.</title>
        <authorList>
            <person name="Puginier C."/>
            <person name="Libourel C."/>
            <person name="Otte J."/>
            <person name="Skaloud P."/>
            <person name="Haon M."/>
            <person name="Grisel S."/>
            <person name="Petersen M."/>
            <person name="Berrin J.G."/>
            <person name="Delaux P.M."/>
            <person name="Dal Grande F."/>
            <person name="Keller J."/>
        </authorList>
    </citation>
    <scope>NUCLEOTIDE SEQUENCE [LARGE SCALE GENOMIC DNA]</scope>
    <source>
        <strain evidence="7 8">SAG 245.80</strain>
    </source>
</reference>
<evidence type="ECO:0000259" key="6">
    <source>
        <dbReference type="Pfam" id="PF01694"/>
    </source>
</evidence>
<protein>
    <recommendedName>
        <fullName evidence="6">Peptidase S54 rhomboid domain-containing protein</fullName>
    </recommendedName>
</protein>
<keyword evidence="3" id="KW-0812">Transmembrane</keyword>
<evidence type="ECO:0000256" key="5">
    <source>
        <dbReference type="ARBA" id="ARBA00023136"/>
    </source>
</evidence>
<organism evidence="7 8">
    <name type="scientific">Elliptochloris bilobata</name>
    <dbReference type="NCBI Taxonomy" id="381761"/>
    <lineage>
        <taxon>Eukaryota</taxon>
        <taxon>Viridiplantae</taxon>
        <taxon>Chlorophyta</taxon>
        <taxon>core chlorophytes</taxon>
        <taxon>Trebouxiophyceae</taxon>
        <taxon>Trebouxiophyceae incertae sedis</taxon>
        <taxon>Elliptochloris clade</taxon>
        <taxon>Elliptochloris</taxon>
    </lineage>
</organism>
<keyword evidence="8" id="KW-1185">Reference proteome</keyword>
<evidence type="ECO:0000313" key="7">
    <source>
        <dbReference type="EMBL" id="KAK9845339.1"/>
    </source>
</evidence>
<evidence type="ECO:0000256" key="4">
    <source>
        <dbReference type="ARBA" id="ARBA00022989"/>
    </source>
</evidence>
<comment type="subcellular location">
    <subcellularLocation>
        <location evidence="1">Membrane</location>
        <topology evidence="1">Multi-pass membrane protein</topology>
    </subcellularLocation>
</comment>
<keyword evidence="5" id="KW-0472">Membrane</keyword>
<dbReference type="Proteomes" id="UP001445335">
    <property type="component" value="Unassembled WGS sequence"/>
</dbReference>
<name>A0AAW1SG97_9CHLO</name>
<evidence type="ECO:0000313" key="8">
    <source>
        <dbReference type="Proteomes" id="UP001445335"/>
    </source>
</evidence>
<dbReference type="GO" id="GO:0016020">
    <property type="term" value="C:membrane"/>
    <property type="evidence" value="ECO:0007669"/>
    <property type="project" value="UniProtKB-SubCell"/>
</dbReference>
<dbReference type="GO" id="GO:0004252">
    <property type="term" value="F:serine-type endopeptidase activity"/>
    <property type="evidence" value="ECO:0007669"/>
    <property type="project" value="InterPro"/>
</dbReference>
<sequence length="71" mass="7972">MSLRKYGLSPKAVVEERDLKRLVVPTFLHIDLDHALNNASSLLQTGTERERRVGTERFILDVAVLIVLSNG</sequence>
<dbReference type="InterPro" id="IPR035952">
    <property type="entry name" value="Rhomboid-like_sf"/>
</dbReference>
<dbReference type="AlphaFoldDB" id="A0AAW1SG97"/>
<dbReference type="EMBL" id="JALJOU010000003">
    <property type="protein sequence ID" value="KAK9845339.1"/>
    <property type="molecule type" value="Genomic_DNA"/>
</dbReference>
<dbReference type="Pfam" id="PF01694">
    <property type="entry name" value="Rhomboid"/>
    <property type="match status" value="1"/>
</dbReference>
<evidence type="ECO:0000256" key="3">
    <source>
        <dbReference type="ARBA" id="ARBA00022692"/>
    </source>
</evidence>
<feature type="domain" description="Peptidase S54 rhomboid" evidence="6">
    <location>
        <begin position="18"/>
        <end position="68"/>
    </location>
</feature>
<dbReference type="Gene3D" id="1.20.1540.10">
    <property type="entry name" value="Rhomboid-like"/>
    <property type="match status" value="1"/>
</dbReference>
<proteinExistence type="inferred from homology"/>
<keyword evidence="4" id="KW-1133">Transmembrane helix</keyword>
<comment type="caution">
    <text evidence="7">The sequence shown here is derived from an EMBL/GenBank/DDBJ whole genome shotgun (WGS) entry which is preliminary data.</text>
</comment>
<gene>
    <name evidence="7" type="ORF">WJX81_003807</name>
</gene>
<dbReference type="SUPFAM" id="SSF144091">
    <property type="entry name" value="Rhomboid-like"/>
    <property type="match status" value="1"/>
</dbReference>